<evidence type="ECO:0000256" key="3">
    <source>
        <dbReference type="SAM" id="MobiDB-lite"/>
    </source>
</evidence>
<accession>K2PJ58</accession>
<dbReference type="InterPro" id="IPR009057">
    <property type="entry name" value="Homeodomain-like_sf"/>
</dbReference>
<comment type="caution">
    <text evidence="5">The sequence shown here is derived from an EMBL/GenBank/DDBJ whole genome shotgun (WGS) entry which is preliminary data.</text>
</comment>
<dbReference type="PANTHER" id="PTHR30055:SF226">
    <property type="entry name" value="HTH-TYPE TRANSCRIPTIONAL REGULATOR PKSA"/>
    <property type="match status" value="1"/>
</dbReference>
<gene>
    <name evidence="5" type="ORF">NA8A_16828</name>
</gene>
<dbReference type="RefSeq" id="WP_009451567.1">
    <property type="nucleotide sequence ID" value="NZ_AMSI01000012.1"/>
</dbReference>
<dbReference type="EMBL" id="AMSI01000012">
    <property type="protein sequence ID" value="EKF41177.1"/>
    <property type="molecule type" value="Genomic_DNA"/>
</dbReference>
<dbReference type="InterPro" id="IPR001647">
    <property type="entry name" value="HTH_TetR"/>
</dbReference>
<dbReference type="Gene3D" id="1.10.357.10">
    <property type="entry name" value="Tetracycline Repressor, domain 2"/>
    <property type="match status" value="1"/>
</dbReference>
<evidence type="ECO:0000256" key="2">
    <source>
        <dbReference type="PROSITE-ProRule" id="PRU00335"/>
    </source>
</evidence>
<dbReference type="PANTHER" id="PTHR30055">
    <property type="entry name" value="HTH-TYPE TRANSCRIPTIONAL REGULATOR RUTR"/>
    <property type="match status" value="1"/>
</dbReference>
<feature type="DNA-binding region" description="H-T-H motif" evidence="2">
    <location>
        <begin position="46"/>
        <end position="65"/>
    </location>
</feature>
<evidence type="ECO:0000259" key="4">
    <source>
        <dbReference type="PROSITE" id="PS50977"/>
    </source>
</evidence>
<evidence type="ECO:0000256" key="1">
    <source>
        <dbReference type="ARBA" id="ARBA00023125"/>
    </source>
</evidence>
<reference evidence="5 6" key="1">
    <citation type="journal article" date="2012" name="J. Bacteriol.">
        <title>Genome Sequence of Nitratireductor indicus Type Strain C115.</title>
        <authorList>
            <person name="Lai Q."/>
            <person name="Li G."/>
            <person name="Yu Z."/>
            <person name="Shao Z."/>
        </authorList>
    </citation>
    <scope>NUCLEOTIDE SEQUENCE [LARGE SCALE GENOMIC DNA]</scope>
    <source>
        <strain evidence="5 6">C115</strain>
    </source>
</reference>
<dbReference type="STRING" id="721133.SAMN05216176_108141"/>
<organism evidence="5 6">
    <name type="scientific">Nitratireductor indicus C115</name>
    <dbReference type="NCBI Taxonomy" id="1231190"/>
    <lineage>
        <taxon>Bacteria</taxon>
        <taxon>Pseudomonadati</taxon>
        <taxon>Pseudomonadota</taxon>
        <taxon>Alphaproteobacteria</taxon>
        <taxon>Hyphomicrobiales</taxon>
        <taxon>Phyllobacteriaceae</taxon>
        <taxon>Nitratireductor</taxon>
    </lineage>
</organism>
<dbReference type="Proteomes" id="UP000007374">
    <property type="component" value="Unassembled WGS sequence"/>
</dbReference>
<feature type="region of interest" description="Disordered" evidence="3">
    <location>
        <begin position="1"/>
        <end position="22"/>
    </location>
</feature>
<keyword evidence="1 2" id="KW-0238">DNA-binding</keyword>
<evidence type="ECO:0000313" key="6">
    <source>
        <dbReference type="Proteomes" id="UP000007374"/>
    </source>
</evidence>
<dbReference type="InterPro" id="IPR041674">
    <property type="entry name" value="TetR_C_22"/>
</dbReference>
<proteinExistence type="predicted"/>
<keyword evidence="6" id="KW-1185">Reference proteome</keyword>
<sequence length="209" mass="22979">METVRLDEAMPAARRNPSQKRSRERVERILAVATEIIAASGSEQMKMSEVAQKAGISIGSLYQYFPDKAAIIRTLAEHYNAQGRECICEALDAVSTPEELAQAFTGLVETYYAMFLAEPVMRDIWSGTQADKALNALDFEDVCANGATLAAAISRVTSGRDAQEIADSSLLIMHLGEATMRLAIQTDEEGGRRLVNRFTAMALREMLDR</sequence>
<dbReference type="PATRIC" id="fig|1231190.3.peg.3481"/>
<dbReference type="GO" id="GO:0000976">
    <property type="term" value="F:transcription cis-regulatory region binding"/>
    <property type="evidence" value="ECO:0007669"/>
    <property type="project" value="TreeGrafter"/>
</dbReference>
<dbReference type="Pfam" id="PF17928">
    <property type="entry name" value="TetR_C_22"/>
    <property type="match status" value="1"/>
</dbReference>
<dbReference type="GO" id="GO:0003700">
    <property type="term" value="F:DNA-binding transcription factor activity"/>
    <property type="evidence" value="ECO:0007669"/>
    <property type="project" value="TreeGrafter"/>
</dbReference>
<evidence type="ECO:0000313" key="5">
    <source>
        <dbReference type="EMBL" id="EKF41177.1"/>
    </source>
</evidence>
<feature type="domain" description="HTH tetR-type" evidence="4">
    <location>
        <begin position="23"/>
        <end position="83"/>
    </location>
</feature>
<dbReference type="Pfam" id="PF00440">
    <property type="entry name" value="TetR_N"/>
    <property type="match status" value="1"/>
</dbReference>
<dbReference type="SUPFAM" id="SSF46689">
    <property type="entry name" value="Homeodomain-like"/>
    <property type="match status" value="1"/>
</dbReference>
<dbReference type="InterPro" id="IPR050109">
    <property type="entry name" value="HTH-type_TetR-like_transc_reg"/>
</dbReference>
<dbReference type="PROSITE" id="PS50977">
    <property type="entry name" value="HTH_TETR_2"/>
    <property type="match status" value="1"/>
</dbReference>
<dbReference type="OrthoDB" id="9808189at2"/>
<dbReference type="PRINTS" id="PR00455">
    <property type="entry name" value="HTHTETR"/>
</dbReference>
<name>K2PJ58_9HYPH</name>
<protein>
    <submittedName>
        <fullName evidence="5">TetR family transcriptional regulator</fullName>
    </submittedName>
</protein>
<dbReference type="eggNOG" id="COG1309">
    <property type="taxonomic scope" value="Bacteria"/>
</dbReference>
<dbReference type="AlphaFoldDB" id="K2PJ58"/>